<evidence type="ECO:0000313" key="2">
    <source>
        <dbReference type="Proteomes" id="UP000308836"/>
    </source>
</evidence>
<comment type="caution">
    <text evidence="1">The sequence shown here is derived from an EMBL/GenBank/DDBJ whole genome shotgun (WGS) entry which is preliminary data.</text>
</comment>
<name>A0AC61R4B1_9FIRM</name>
<accession>A0AC61R4B1</accession>
<organism evidence="1 2">
    <name type="scientific">Dubosiella muris</name>
    <dbReference type="NCBI Taxonomy" id="3038133"/>
    <lineage>
        <taxon>Bacteria</taxon>
        <taxon>Bacillati</taxon>
        <taxon>Bacillota</taxon>
        <taxon>Erysipelotrichia</taxon>
        <taxon>Erysipelotrichales</taxon>
        <taxon>Erysipelotrichaceae</taxon>
        <taxon>Dubosiella</taxon>
    </lineage>
</organism>
<proteinExistence type="predicted"/>
<evidence type="ECO:0000313" key="1">
    <source>
        <dbReference type="EMBL" id="TGY64795.1"/>
    </source>
</evidence>
<reference evidence="1" key="1">
    <citation type="submission" date="2019-04" db="EMBL/GenBank/DDBJ databases">
        <title>Microbes associate with the intestines of laboratory mice.</title>
        <authorList>
            <person name="Navarre W."/>
            <person name="Wong E."/>
            <person name="Huang K."/>
            <person name="Tropini C."/>
            <person name="Ng K."/>
            <person name="Yu B."/>
        </authorList>
    </citation>
    <scope>NUCLEOTIDE SEQUENCE</scope>
    <source>
        <strain evidence="1">NM09_H32</strain>
    </source>
</reference>
<sequence>MESYRYLLDIAIILLFTKAFGIFSKKLRMPSVVGALIAGIVLGPAVLNIVEPSNLISALSEIGVIVLMFSAGLETSITDLKKAGFKAFIIALFGVLIPLAVGYLIGMIYNVGPQAWIENLFIGVIFTATSVGITVETLKEMHCMSTESGNVILAAAVIDDVLGIVCLTLVTGMADSSVNVGVVLLKILGFFIFSIIVGVIMHKVFKWWFSHDPNHGLQRYSIVSFAFALIMAYCSEEFFGVADITGSFVAGLIISGTAQSEYVMKRIGTLSYMLITPIFFASIGLKLEPIQVTWGLVGLVVLLCVAAVLTKIIGCGGGALLCRYNPAQSLRIGCGMISRGEVALIVADKGMNLGILPEMFVTPILLCVVFTTVITPIFLKIVYKHKPGDPDFKNSKMSAFEKDEIQHELANPMVE</sequence>
<keyword evidence="2" id="KW-1185">Reference proteome</keyword>
<gene>
    <name evidence="1" type="ORF">E5336_11740</name>
</gene>
<dbReference type="EMBL" id="SRYG01000035">
    <property type="protein sequence ID" value="TGY64795.1"/>
    <property type="molecule type" value="Genomic_DNA"/>
</dbReference>
<protein>
    <submittedName>
        <fullName evidence="1">Cation:proton antiporter</fullName>
    </submittedName>
</protein>
<dbReference type="Proteomes" id="UP000308836">
    <property type="component" value="Unassembled WGS sequence"/>
</dbReference>